<proteinExistence type="predicted"/>
<keyword evidence="4" id="KW-1185">Reference proteome</keyword>
<feature type="coiled-coil region" evidence="1">
    <location>
        <begin position="241"/>
        <end position="275"/>
    </location>
</feature>
<dbReference type="EMBL" id="GL349444">
    <property type="protein sequence ID" value="KNC46886.1"/>
    <property type="molecule type" value="Genomic_DNA"/>
</dbReference>
<evidence type="ECO:0000256" key="2">
    <source>
        <dbReference type="SAM" id="MobiDB-lite"/>
    </source>
</evidence>
<protein>
    <submittedName>
        <fullName evidence="3">Uncharacterized protein</fullName>
    </submittedName>
</protein>
<sequence>MPHRTSRAFTSQRDPSQLPPRPRSAASHARPRAHYIAAVDTLGLPSDMPFSGELAPHSAGEDLVVIDAPESAPGPVVLPEGVLQTRAATLFPGLPRSTRASGTSDANVPQAILDAVKSAIVSRMAGAAAGAATPLDQAEADAAVVEPAATTSAPSMGESVAANAQVTALATLASSIQSLHASVDASRASMEAASLQMAAAATTTAANAAQAQAQSATPAAVDAAAIRAIISEEVAAAQASLARMMDEVKAEAAALRQAQEEAQRTASLRDELREHVRSEVRESVREVETTRESQAASHPPYVMVLDPGQLPSGWPGAQAAAKHEAAAQTVALPDLDAELHIVASGSPASGVVESCPSLPSPPSQSSHSLSVRSPFQPGDPLTPSGSMLSSSSIAASFGEVWLDAHSLLSEGEAAPIHLPSPSDYAAIGWPLPAEVSFGELMVTPQSASRRVRSPEELAVSPGEIVDGPRLYAGLHREDSPLRLRRPNALEPNDADLPGDAPDSPFRPRQSGGATPDTAARLFADVPASPTPAPCAWQADNESDTGPDSSGTDDTSSGGNSQFESSYSTDH</sequence>
<feature type="compositionally biased region" description="Low complexity" evidence="2">
    <location>
        <begin position="363"/>
        <end position="374"/>
    </location>
</feature>
<gene>
    <name evidence="3" type="ORF">AMSG_03317</name>
</gene>
<feature type="compositionally biased region" description="Polar residues" evidence="2">
    <location>
        <begin position="559"/>
        <end position="570"/>
    </location>
</feature>
<feature type="region of interest" description="Disordered" evidence="2">
    <location>
        <begin position="350"/>
        <end position="388"/>
    </location>
</feature>
<evidence type="ECO:0000313" key="4">
    <source>
        <dbReference type="Proteomes" id="UP000054408"/>
    </source>
</evidence>
<accession>A0A0L0D453</accession>
<dbReference type="RefSeq" id="XP_013760159.1">
    <property type="nucleotide sequence ID" value="XM_013904705.1"/>
</dbReference>
<feature type="compositionally biased region" description="Low complexity" evidence="2">
    <location>
        <begin position="543"/>
        <end position="558"/>
    </location>
</feature>
<organism evidence="3 4">
    <name type="scientific">Thecamonas trahens ATCC 50062</name>
    <dbReference type="NCBI Taxonomy" id="461836"/>
    <lineage>
        <taxon>Eukaryota</taxon>
        <taxon>Apusozoa</taxon>
        <taxon>Apusomonadida</taxon>
        <taxon>Apusomonadidae</taxon>
        <taxon>Thecamonas</taxon>
    </lineage>
</organism>
<feature type="compositionally biased region" description="Basic and acidic residues" evidence="2">
    <location>
        <begin position="280"/>
        <end position="291"/>
    </location>
</feature>
<keyword evidence="1" id="KW-0175">Coiled coil</keyword>
<dbReference type="AlphaFoldDB" id="A0A0L0D453"/>
<feature type="region of interest" description="Disordered" evidence="2">
    <location>
        <begin position="280"/>
        <end position="301"/>
    </location>
</feature>
<dbReference type="Proteomes" id="UP000054408">
    <property type="component" value="Unassembled WGS sequence"/>
</dbReference>
<name>A0A0L0D453_THETB</name>
<reference evidence="3 4" key="1">
    <citation type="submission" date="2010-05" db="EMBL/GenBank/DDBJ databases">
        <title>The Genome Sequence of Thecamonas trahens ATCC 50062.</title>
        <authorList>
            <consortium name="The Broad Institute Genome Sequencing Platform"/>
            <person name="Russ C."/>
            <person name="Cuomo C."/>
            <person name="Shea T."/>
            <person name="Young S.K."/>
            <person name="Zeng Q."/>
            <person name="Koehrsen M."/>
            <person name="Haas B."/>
            <person name="Borodovsky M."/>
            <person name="Guigo R."/>
            <person name="Alvarado L."/>
            <person name="Berlin A."/>
            <person name="Bochicchio J."/>
            <person name="Borenstein D."/>
            <person name="Chapman S."/>
            <person name="Chen Z."/>
            <person name="Freedman E."/>
            <person name="Gellesch M."/>
            <person name="Goldberg J."/>
            <person name="Griggs A."/>
            <person name="Gujja S."/>
            <person name="Heilman E."/>
            <person name="Heiman D."/>
            <person name="Hepburn T."/>
            <person name="Howarth C."/>
            <person name="Jen D."/>
            <person name="Larson L."/>
            <person name="Mehta T."/>
            <person name="Park D."/>
            <person name="Pearson M."/>
            <person name="Roberts A."/>
            <person name="Saif S."/>
            <person name="Shenoy N."/>
            <person name="Sisk P."/>
            <person name="Stolte C."/>
            <person name="Sykes S."/>
            <person name="Thomson T."/>
            <person name="Walk T."/>
            <person name="White J."/>
            <person name="Yandava C."/>
            <person name="Burger G."/>
            <person name="Gray M.W."/>
            <person name="Holland P.W.H."/>
            <person name="King N."/>
            <person name="Lang F.B.F."/>
            <person name="Roger A.J."/>
            <person name="Ruiz-Trillo I."/>
            <person name="Lander E."/>
            <person name="Nusbaum C."/>
        </authorList>
    </citation>
    <scope>NUCLEOTIDE SEQUENCE [LARGE SCALE GENOMIC DNA]</scope>
    <source>
        <strain evidence="3 4">ATCC 50062</strain>
    </source>
</reference>
<feature type="region of interest" description="Disordered" evidence="2">
    <location>
        <begin position="1"/>
        <end position="31"/>
    </location>
</feature>
<feature type="region of interest" description="Disordered" evidence="2">
    <location>
        <begin position="476"/>
        <end position="570"/>
    </location>
</feature>
<dbReference type="GeneID" id="25562929"/>
<evidence type="ECO:0000256" key="1">
    <source>
        <dbReference type="SAM" id="Coils"/>
    </source>
</evidence>
<evidence type="ECO:0000313" key="3">
    <source>
        <dbReference type="EMBL" id="KNC46886.1"/>
    </source>
</evidence>